<dbReference type="AlphaFoldDB" id="A0A9D2AUE3"/>
<dbReference type="GO" id="GO:0016887">
    <property type="term" value="F:ATP hydrolysis activity"/>
    <property type="evidence" value="ECO:0007669"/>
    <property type="project" value="InterPro"/>
</dbReference>
<dbReference type="Gene3D" id="3.40.50.1000">
    <property type="entry name" value="HAD superfamily/HAD-like"/>
    <property type="match status" value="1"/>
</dbReference>
<dbReference type="Pfam" id="PF00689">
    <property type="entry name" value="Cation_ATPase_C"/>
    <property type="match status" value="1"/>
</dbReference>
<dbReference type="NCBIfam" id="TIGR01494">
    <property type="entry name" value="ATPase_P-type"/>
    <property type="match status" value="1"/>
</dbReference>
<proteinExistence type="predicted"/>
<dbReference type="GO" id="GO:0012505">
    <property type="term" value="C:endomembrane system"/>
    <property type="evidence" value="ECO:0007669"/>
    <property type="project" value="UniProtKB-SubCell"/>
</dbReference>
<evidence type="ECO:0000259" key="8">
    <source>
        <dbReference type="Pfam" id="PF00689"/>
    </source>
</evidence>
<dbReference type="GO" id="GO:0005524">
    <property type="term" value="F:ATP binding"/>
    <property type="evidence" value="ECO:0007669"/>
    <property type="project" value="InterPro"/>
</dbReference>
<evidence type="ECO:0000256" key="6">
    <source>
        <dbReference type="ARBA" id="ARBA00023136"/>
    </source>
</evidence>
<dbReference type="EMBL" id="DXEW01000026">
    <property type="protein sequence ID" value="HIX50632.1"/>
    <property type="molecule type" value="Genomic_DNA"/>
</dbReference>
<evidence type="ECO:0000256" key="2">
    <source>
        <dbReference type="ARBA" id="ARBA00022692"/>
    </source>
</evidence>
<evidence type="ECO:0000256" key="3">
    <source>
        <dbReference type="ARBA" id="ARBA00022723"/>
    </source>
</evidence>
<dbReference type="PANTHER" id="PTHR24093">
    <property type="entry name" value="CATION TRANSPORTING ATPASE"/>
    <property type="match status" value="1"/>
</dbReference>
<evidence type="ECO:0000313" key="10">
    <source>
        <dbReference type="Proteomes" id="UP000886847"/>
    </source>
</evidence>
<gene>
    <name evidence="9" type="ORF">H9851_05055</name>
</gene>
<dbReference type="GO" id="GO:0005886">
    <property type="term" value="C:plasma membrane"/>
    <property type="evidence" value="ECO:0007669"/>
    <property type="project" value="TreeGrafter"/>
</dbReference>
<evidence type="ECO:0000313" key="9">
    <source>
        <dbReference type="EMBL" id="HIX50632.1"/>
    </source>
</evidence>
<dbReference type="PRINTS" id="PR00120">
    <property type="entry name" value="HATPASE"/>
</dbReference>
<keyword evidence="3" id="KW-0479">Metal-binding</keyword>
<dbReference type="InterPro" id="IPR006068">
    <property type="entry name" value="ATPase_P-typ_cation-transptr_C"/>
</dbReference>
<dbReference type="PANTHER" id="PTHR24093:SF369">
    <property type="entry name" value="CALCIUM-TRANSPORTING ATPASE"/>
    <property type="match status" value="1"/>
</dbReference>
<evidence type="ECO:0000256" key="1">
    <source>
        <dbReference type="ARBA" id="ARBA00004127"/>
    </source>
</evidence>
<evidence type="ECO:0000256" key="7">
    <source>
        <dbReference type="SAM" id="Phobius"/>
    </source>
</evidence>
<dbReference type="SUPFAM" id="SSF56784">
    <property type="entry name" value="HAD-like"/>
    <property type="match status" value="1"/>
</dbReference>
<feature type="transmembrane region" description="Helical" evidence="7">
    <location>
        <begin position="250"/>
        <end position="271"/>
    </location>
</feature>
<keyword evidence="4" id="KW-0460">Magnesium</keyword>
<keyword evidence="6 7" id="KW-0472">Membrane</keyword>
<protein>
    <submittedName>
        <fullName evidence="9">HAD-IC family P-type ATPase</fullName>
    </submittedName>
</protein>
<comment type="caution">
    <text evidence="9">The sequence shown here is derived from an EMBL/GenBank/DDBJ whole genome shotgun (WGS) entry which is preliminary data.</text>
</comment>
<name>A0A9D2AUE3_9FIRM</name>
<dbReference type="InterPro" id="IPR023298">
    <property type="entry name" value="ATPase_P-typ_TM_dom_sf"/>
</dbReference>
<dbReference type="PRINTS" id="PR00119">
    <property type="entry name" value="CATATPASE"/>
</dbReference>
<feature type="transmembrane region" description="Helical" evidence="7">
    <location>
        <begin position="182"/>
        <end position="199"/>
    </location>
</feature>
<feature type="transmembrane region" description="Helical" evidence="7">
    <location>
        <begin position="151"/>
        <end position="170"/>
    </location>
</feature>
<reference evidence="9" key="1">
    <citation type="journal article" date="2021" name="PeerJ">
        <title>Extensive microbial diversity within the chicken gut microbiome revealed by metagenomics and culture.</title>
        <authorList>
            <person name="Gilroy R."/>
            <person name="Ravi A."/>
            <person name="Getino M."/>
            <person name="Pursley I."/>
            <person name="Horton D.L."/>
            <person name="Alikhan N.F."/>
            <person name="Baker D."/>
            <person name="Gharbi K."/>
            <person name="Hall N."/>
            <person name="Watson M."/>
            <person name="Adriaenssens E.M."/>
            <person name="Foster-Nyarko E."/>
            <person name="Jarju S."/>
            <person name="Secka A."/>
            <person name="Antonio M."/>
            <person name="Oren A."/>
            <person name="Chaudhuri R.R."/>
            <person name="La Ragione R."/>
            <person name="Hildebrand F."/>
            <person name="Pallen M.J."/>
        </authorList>
    </citation>
    <scope>NUCLEOTIDE SEQUENCE</scope>
    <source>
        <strain evidence="9">2189</strain>
    </source>
</reference>
<reference evidence="9" key="2">
    <citation type="submission" date="2021-04" db="EMBL/GenBank/DDBJ databases">
        <authorList>
            <person name="Gilroy R."/>
        </authorList>
    </citation>
    <scope>NUCLEOTIDE SEQUENCE</scope>
    <source>
        <strain evidence="9">2189</strain>
    </source>
</reference>
<keyword evidence="2 7" id="KW-0812">Transmembrane</keyword>
<feature type="transmembrane region" description="Helical" evidence="7">
    <location>
        <begin position="111"/>
        <end position="130"/>
    </location>
</feature>
<dbReference type="InterPro" id="IPR023214">
    <property type="entry name" value="HAD_sf"/>
</dbReference>
<evidence type="ECO:0000256" key="4">
    <source>
        <dbReference type="ARBA" id="ARBA00022842"/>
    </source>
</evidence>
<dbReference type="SUPFAM" id="SSF81665">
    <property type="entry name" value="Calcium ATPase, transmembrane domain M"/>
    <property type="match status" value="1"/>
</dbReference>
<dbReference type="GO" id="GO:0046872">
    <property type="term" value="F:metal ion binding"/>
    <property type="evidence" value="ECO:0007669"/>
    <property type="project" value="UniProtKB-KW"/>
</dbReference>
<feature type="domain" description="Cation-transporting P-type ATPase C-terminal" evidence="8">
    <location>
        <begin position="103"/>
        <end position="271"/>
    </location>
</feature>
<accession>A0A9D2AUE3</accession>
<keyword evidence="5 7" id="KW-1133">Transmembrane helix</keyword>
<dbReference type="GO" id="GO:0005388">
    <property type="term" value="F:P-type calcium transporter activity"/>
    <property type="evidence" value="ECO:0007669"/>
    <property type="project" value="TreeGrafter"/>
</dbReference>
<organism evidence="9 10">
    <name type="scientific">Candidatus Borkfalkia faecavium</name>
    <dbReference type="NCBI Taxonomy" id="2838508"/>
    <lineage>
        <taxon>Bacteria</taxon>
        <taxon>Bacillati</taxon>
        <taxon>Bacillota</taxon>
        <taxon>Clostridia</taxon>
        <taxon>Christensenellales</taxon>
        <taxon>Christensenellaceae</taxon>
        <taxon>Candidatus Borkfalkia</taxon>
    </lineage>
</organism>
<dbReference type="InterPro" id="IPR036412">
    <property type="entry name" value="HAD-like_sf"/>
</dbReference>
<dbReference type="InterPro" id="IPR001757">
    <property type="entry name" value="P_typ_ATPase"/>
</dbReference>
<sequence>TLKEKGSVVAVTGDGINDAPALKNADVGIAMGISGTEVSKEAADIVLLNDSFSTIVTTVKWGRGIYENFKRFIQFQLTVNVAAVLIVFLCTVLETFGVAGFDSPFSALDLLWINIIMDGPPALTLGLEPIRGDLMQRRPTPRGENILSGEMMRRIAVGGVYMTAVCLLQMGFDFLQVGEERMGTVIFTLFVFFQLFNAFNCRELGNGSIFPNFFKNKLMLGSFAVCLALQVLITQFGGAVFGTVPLDPLTWLKVVGMALSVIAIEEIVKLLGRAFSRRRA</sequence>
<dbReference type="Gene3D" id="1.20.1110.10">
    <property type="entry name" value="Calcium-transporting ATPase, transmembrane domain"/>
    <property type="match status" value="1"/>
</dbReference>
<feature type="transmembrane region" description="Helical" evidence="7">
    <location>
        <begin position="77"/>
        <end position="99"/>
    </location>
</feature>
<dbReference type="Proteomes" id="UP000886847">
    <property type="component" value="Unassembled WGS sequence"/>
</dbReference>
<feature type="non-terminal residue" evidence="9">
    <location>
        <position position="1"/>
    </location>
</feature>
<comment type="subcellular location">
    <subcellularLocation>
        <location evidence="1">Endomembrane system</location>
        <topology evidence="1">Multi-pass membrane protein</topology>
    </subcellularLocation>
</comment>
<evidence type="ECO:0000256" key="5">
    <source>
        <dbReference type="ARBA" id="ARBA00022989"/>
    </source>
</evidence>
<feature type="transmembrane region" description="Helical" evidence="7">
    <location>
        <begin position="220"/>
        <end position="244"/>
    </location>
</feature>